<dbReference type="HAMAP" id="MF_00815">
    <property type="entry name" value="ATP_synth_gamma_bact"/>
    <property type="match status" value="1"/>
</dbReference>
<dbReference type="Gene3D" id="3.40.1380.10">
    <property type="match status" value="1"/>
</dbReference>
<proteinExistence type="inferred from homology"/>
<evidence type="ECO:0000256" key="7">
    <source>
        <dbReference type="ARBA" id="ARBA00023065"/>
    </source>
</evidence>
<evidence type="ECO:0000256" key="3">
    <source>
        <dbReference type="ARBA" id="ARBA00007681"/>
    </source>
</evidence>
<accession>A0ABV9MV42</accession>
<evidence type="ECO:0000313" key="12">
    <source>
        <dbReference type="EMBL" id="MFC4719802.1"/>
    </source>
</evidence>
<sequence>MGASLNEIKQRIVSTKKTSQITRAMQMVSASKLTRSEEHSNHFQIYASKIRELVTHIMASLPDEPDEENNEETIEDETQEINYNSMLIHRPIKRTAYIVVTSDGGLVGGYNSSILKQVMTIIEEDHRSAEEYVMLAIGGTGADFFKARGINVAYELRHLSDQPSFEEVRKIVSLTTTMYQNEVFDELYVCYNHHVNSLTSQFRVERMLPISDINHDEAIVYEQEYIFEPSKEDILKQLLPQYAESLIYGAIVDAKTAEHAAGMTAMKTATDNAKTIIDDLTISYNRARQGAITQEITEIVGGAAALE</sequence>
<keyword evidence="5 11" id="KW-1003">Cell membrane</keyword>
<gene>
    <name evidence="11" type="primary">atpG</name>
    <name evidence="12" type="ORF">ACFO5I_08665</name>
</gene>
<keyword evidence="10 11" id="KW-0066">ATP synthesis</keyword>
<protein>
    <recommendedName>
        <fullName evidence="11">ATP synthase gamma chain</fullName>
    </recommendedName>
    <alternativeName>
        <fullName evidence="11">ATP synthase F1 sector gamma subunit</fullName>
    </alternativeName>
    <alternativeName>
        <fullName evidence="11">F-ATPase gamma subunit</fullName>
    </alternativeName>
</protein>
<comment type="subunit">
    <text evidence="11">F-type ATPases have 2 components, CF(1) - the catalytic core - and CF(0) - the membrane proton channel. CF(1) has five subunits: alpha(3), beta(3), gamma(1), delta(1), epsilon(1). CF(0) has three main subunits: a, b and c.</text>
</comment>
<comment type="similarity">
    <text evidence="3 11">Belongs to the ATPase gamma chain family.</text>
</comment>
<comment type="subcellular location">
    <subcellularLocation>
        <location evidence="11">Cell membrane</location>
        <topology evidence="11">Peripheral membrane protein</topology>
    </subcellularLocation>
    <subcellularLocation>
        <location evidence="2">Membrane</location>
        <topology evidence="2">Peripheral membrane protein</topology>
    </subcellularLocation>
</comment>
<dbReference type="EMBL" id="JBHSGS010000046">
    <property type="protein sequence ID" value="MFC4719802.1"/>
    <property type="molecule type" value="Genomic_DNA"/>
</dbReference>
<keyword evidence="6 11" id="KW-0375">Hydrogen ion transport</keyword>
<keyword evidence="13" id="KW-1185">Reference proteome</keyword>
<reference evidence="13" key="1">
    <citation type="journal article" date="2019" name="Int. J. Syst. Evol. Microbiol.">
        <title>The Global Catalogue of Microorganisms (GCM) 10K type strain sequencing project: providing services to taxonomists for standard genome sequencing and annotation.</title>
        <authorList>
            <consortium name="The Broad Institute Genomics Platform"/>
            <consortium name="The Broad Institute Genome Sequencing Center for Infectious Disease"/>
            <person name="Wu L."/>
            <person name="Ma J."/>
        </authorList>
    </citation>
    <scope>NUCLEOTIDE SEQUENCE [LARGE SCALE GENOMIC DNA]</scope>
    <source>
        <strain evidence="13">CGMCC 1.19032</strain>
    </source>
</reference>
<evidence type="ECO:0000256" key="4">
    <source>
        <dbReference type="ARBA" id="ARBA00022448"/>
    </source>
</evidence>
<dbReference type="SUPFAM" id="SSF52943">
    <property type="entry name" value="ATP synthase (F1-ATPase), gamma subunit"/>
    <property type="match status" value="1"/>
</dbReference>
<dbReference type="NCBIfam" id="TIGR01146">
    <property type="entry name" value="ATPsyn_F1gamma"/>
    <property type="match status" value="1"/>
</dbReference>
<dbReference type="PRINTS" id="PR00126">
    <property type="entry name" value="ATPASEGAMMA"/>
</dbReference>
<keyword evidence="8 11" id="KW-0472">Membrane</keyword>
<dbReference type="CDD" id="cd12151">
    <property type="entry name" value="F1-ATPase_gamma"/>
    <property type="match status" value="1"/>
</dbReference>
<evidence type="ECO:0000256" key="1">
    <source>
        <dbReference type="ARBA" id="ARBA00003456"/>
    </source>
</evidence>
<evidence type="ECO:0000256" key="9">
    <source>
        <dbReference type="ARBA" id="ARBA00023196"/>
    </source>
</evidence>
<evidence type="ECO:0000256" key="6">
    <source>
        <dbReference type="ARBA" id="ARBA00022781"/>
    </source>
</evidence>
<dbReference type="InterPro" id="IPR023632">
    <property type="entry name" value="ATP_synth_F1_gsu_CS"/>
</dbReference>
<evidence type="ECO:0000256" key="2">
    <source>
        <dbReference type="ARBA" id="ARBA00004170"/>
    </source>
</evidence>
<dbReference type="Gene3D" id="1.10.287.80">
    <property type="entry name" value="ATP synthase, gamma subunit, helix hairpin domain"/>
    <property type="match status" value="1"/>
</dbReference>
<dbReference type="PANTHER" id="PTHR11693:SF22">
    <property type="entry name" value="ATP SYNTHASE SUBUNIT GAMMA, MITOCHONDRIAL"/>
    <property type="match status" value="1"/>
</dbReference>
<comment type="caution">
    <text evidence="12">The sequence shown here is derived from an EMBL/GenBank/DDBJ whole genome shotgun (WGS) entry which is preliminary data.</text>
</comment>
<evidence type="ECO:0000256" key="5">
    <source>
        <dbReference type="ARBA" id="ARBA00022475"/>
    </source>
</evidence>
<keyword evidence="7 11" id="KW-0406">Ion transport</keyword>
<name>A0ABV9MV42_9ENTE</name>
<dbReference type="RefSeq" id="WP_204653149.1">
    <property type="nucleotide sequence ID" value="NZ_JAFBFD010000006.1"/>
</dbReference>
<evidence type="ECO:0000256" key="11">
    <source>
        <dbReference type="HAMAP-Rule" id="MF_00815"/>
    </source>
</evidence>
<evidence type="ECO:0000313" key="13">
    <source>
        <dbReference type="Proteomes" id="UP001595969"/>
    </source>
</evidence>
<dbReference type="Pfam" id="PF00231">
    <property type="entry name" value="ATP-synt"/>
    <property type="match status" value="1"/>
</dbReference>
<comment type="function">
    <text evidence="1 11">Produces ATP from ADP in the presence of a proton gradient across the membrane. The gamma chain is believed to be important in regulating ATPase activity and the flow of protons through the CF(0) complex.</text>
</comment>
<dbReference type="Proteomes" id="UP001595969">
    <property type="component" value="Unassembled WGS sequence"/>
</dbReference>
<keyword evidence="4 11" id="KW-0813">Transport</keyword>
<evidence type="ECO:0000256" key="8">
    <source>
        <dbReference type="ARBA" id="ARBA00023136"/>
    </source>
</evidence>
<dbReference type="PROSITE" id="PS00153">
    <property type="entry name" value="ATPASE_GAMMA"/>
    <property type="match status" value="1"/>
</dbReference>
<evidence type="ECO:0000256" key="10">
    <source>
        <dbReference type="ARBA" id="ARBA00023310"/>
    </source>
</evidence>
<dbReference type="InterPro" id="IPR035968">
    <property type="entry name" value="ATP_synth_F1_ATPase_gsu"/>
</dbReference>
<dbReference type="NCBIfam" id="NF004147">
    <property type="entry name" value="PRK05621.2-1"/>
    <property type="match status" value="1"/>
</dbReference>
<keyword evidence="9 11" id="KW-0139">CF(1)</keyword>
<organism evidence="12 13">
    <name type="scientific">Enterococcus lemanii</name>
    <dbReference type="NCBI Taxonomy" id="1159752"/>
    <lineage>
        <taxon>Bacteria</taxon>
        <taxon>Bacillati</taxon>
        <taxon>Bacillota</taxon>
        <taxon>Bacilli</taxon>
        <taxon>Lactobacillales</taxon>
        <taxon>Enterococcaceae</taxon>
        <taxon>Enterococcus</taxon>
    </lineage>
</organism>
<dbReference type="InterPro" id="IPR000131">
    <property type="entry name" value="ATP_synth_F1_gsu"/>
</dbReference>
<dbReference type="PANTHER" id="PTHR11693">
    <property type="entry name" value="ATP SYNTHASE GAMMA CHAIN"/>
    <property type="match status" value="1"/>
</dbReference>